<evidence type="ECO:0000313" key="1">
    <source>
        <dbReference type="EMBL" id="RST96643.1"/>
    </source>
</evidence>
<gene>
    <name evidence="1" type="ORF">CBF35_05265</name>
</gene>
<dbReference type="Proteomes" id="UP000287239">
    <property type="component" value="Unassembled WGS sequence"/>
</dbReference>
<proteinExistence type="predicted"/>
<keyword evidence="2" id="KW-1185">Reference proteome</keyword>
<dbReference type="EMBL" id="NGJU01000006">
    <property type="protein sequence ID" value="RST96643.1"/>
    <property type="molecule type" value="Genomic_DNA"/>
</dbReference>
<sequence length="160" mass="18691">MLKLSLNLLINTLVAIIRKNRKVAPMTKIIFETEEEYQVFMNRINGVFTPERSKELEQTKLRVSKAMKELQGNERLGVETELIVFDEMYQWYPFQTEALRMAIKAMSRCGLEAASHAWRLTSFERLTSDEKKKGNKRNGTFDRQQAFGNIKNLKKQKGEI</sequence>
<dbReference type="AlphaFoldDB" id="A0A429ZSK3"/>
<protein>
    <submittedName>
        <fullName evidence="1">Uncharacterized protein</fullName>
    </submittedName>
</protein>
<accession>A0A429ZSK3</accession>
<organism evidence="1 2">
    <name type="scientific">Vagococcus salmoninarum</name>
    <dbReference type="NCBI Taxonomy" id="2739"/>
    <lineage>
        <taxon>Bacteria</taxon>
        <taxon>Bacillati</taxon>
        <taxon>Bacillota</taxon>
        <taxon>Bacilli</taxon>
        <taxon>Lactobacillales</taxon>
        <taxon>Enterococcaceae</taxon>
        <taxon>Vagococcus</taxon>
    </lineage>
</organism>
<name>A0A429ZSK3_9ENTE</name>
<comment type="caution">
    <text evidence="1">The sequence shown here is derived from an EMBL/GenBank/DDBJ whole genome shotgun (WGS) entry which is preliminary data.</text>
</comment>
<reference evidence="1 2" key="1">
    <citation type="submission" date="2017-05" db="EMBL/GenBank/DDBJ databases">
        <title>Vagococcus spp. assemblies.</title>
        <authorList>
            <person name="Gulvik C.A."/>
        </authorList>
    </citation>
    <scope>NUCLEOTIDE SEQUENCE [LARGE SCALE GENOMIC DNA]</scope>
    <source>
        <strain evidence="1 2">NCFB 2777</strain>
    </source>
</reference>
<evidence type="ECO:0000313" key="2">
    <source>
        <dbReference type="Proteomes" id="UP000287239"/>
    </source>
</evidence>